<dbReference type="InterPro" id="IPR001810">
    <property type="entry name" value="F-box_dom"/>
</dbReference>
<evidence type="ECO:0000259" key="2">
    <source>
        <dbReference type="PROSITE" id="PS50181"/>
    </source>
</evidence>
<organism evidence="3 4">
    <name type="scientific">Aureobasidium vineae</name>
    <dbReference type="NCBI Taxonomy" id="2773715"/>
    <lineage>
        <taxon>Eukaryota</taxon>
        <taxon>Fungi</taxon>
        <taxon>Dikarya</taxon>
        <taxon>Ascomycota</taxon>
        <taxon>Pezizomycotina</taxon>
        <taxon>Dothideomycetes</taxon>
        <taxon>Dothideomycetidae</taxon>
        <taxon>Dothideales</taxon>
        <taxon>Saccotheciaceae</taxon>
        <taxon>Aureobasidium</taxon>
    </lineage>
</organism>
<feature type="compositionally biased region" description="Polar residues" evidence="1">
    <location>
        <begin position="199"/>
        <end position="209"/>
    </location>
</feature>
<accession>A0A9N8P4Q9</accession>
<keyword evidence="4" id="KW-1185">Reference proteome</keyword>
<dbReference type="Pfam" id="PF12937">
    <property type="entry name" value="F-box-like"/>
    <property type="match status" value="1"/>
</dbReference>
<dbReference type="SUPFAM" id="SSF81383">
    <property type="entry name" value="F-box domain"/>
    <property type="match status" value="1"/>
</dbReference>
<gene>
    <name evidence="3" type="ORF">AWRI4619_LOCUS358</name>
</gene>
<dbReference type="AlphaFoldDB" id="A0A9N8P4Q9"/>
<dbReference type="Proteomes" id="UP000716446">
    <property type="component" value="Unassembled WGS sequence"/>
</dbReference>
<proteinExistence type="predicted"/>
<sequence length="209" mass="23894">MKKPKDTVSNASARKKIRAVFEIIKNLDIRGVPKLTKTKKILYYHRSSRELLESMRKKPEDPKQFLDLPNEILLMIVAAADKEDLTNLRLVCRRLLEVVETRFADAFFSHRIHVASMHSMEGLLNIVKHPWFSHHVKRIIISTLSTDSSCNFIGEELRNPIMEEAFNGIKGHGHVIDVAFCTDNESPKRSEALDLENMSAETEPSSKTL</sequence>
<feature type="region of interest" description="Disordered" evidence="1">
    <location>
        <begin position="189"/>
        <end position="209"/>
    </location>
</feature>
<feature type="domain" description="F-box" evidence="2">
    <location>
        <begin position="62"/>
        <end position="111"/>
    </location>
</feature>
<evidence type="ECO:0000256" key="1">
    <source>
        <dbReference type="SAM" id="MobiDB-lite"/>
    </source>
</evidence>
<dbReference type="PROSITE" id="PS50181">
    <property type="entry name" value="FBOX"/>
    <property type="match status" value="1"/>
</dbReference>
<dbReference type="EMBL" id="CAIJEN010000001">
    <property type="protein sequence ID" value="CAD0081791.1"/>
    <property type="molecule type" value="Genomic_DNA"/>
</dbReference>
<reference evidence="3" key="1">
    <citation type="submission" date="2020-06" db="EMBL/GenBank/DDBJ databases">
        <authorList>
            <person name="Onetto C."/>
        </authorList>
    </citation>
    <scope>NUCLEOTIDE SEQUENCE</scope>
</reference>
<dbReference type="InterPro" id="IPR036047">
    <property type="entry name" value="F-box-like_dom_sf"/>
</dbReference>
<evidence type="ECO:0000313" key="3">
    <source>
        <dbReference type="EMBL" id="CAD0081791.1"/>
    </source>
</evidence>
<name>A0A9N8P4Q9_9PEZI</name>
<evidence type="ECO:0000313" key="4">
    <source>
        <dbReference type="Proteomes" id="UP000716446"/>
    </source>
</evidence>
<protein>
    <recommendedName>
        <fullName evidence="2">F-box domain-containing protein</fullName>
    </recommendedName>
</protein>
<comment type="caution">
    <text evidence="3">The sequence shown here is derived from an EMBL/GenBank/DDBJ whole genome shotgun (WGS) entry which is preliminary data.</text>
</comment>